<proteinExistence type="predicted"/>
<dbReference type="EMBL" id="FNXT01001367">
    <property type="protein sequence ID" value="SZX79457.1"/>
    <property type="molecule type" value="Genomic_DNA"/>
</dbReference>
<dbReference type="AlphaFoldDB" id="A0A383WPR9"/>
<name>A0A383WPR9_TETOB</name>
<sequence length="100" mass="11037">MTAVLRPHRAEHAVAFANWLQRHAGLLQVLKLQLPGKTAEDANAEQAVEALVEAMFEQQKQLQGLQHFTLKSSFWAAGVLLQLPTSLKMLDLTGIDAATY</sequence>
<reference evidence="1 2" key="1">
    <citation type="submission" date="2016-10" db="EMBL/GenBank/DDBJ databases">
        <authorList>
            <person name="Cai Z."/>
        </authorList>
    </citation>
    <scope>NUCLEOTIDE SEQUENCE [LARGE SCALE GENOMIC DNA]</scope>
</reference>
<keyword evidence="2" id="KW-1185">Reference proteome</keyword>
<gene>
    <name evidence="1" type="ORF">BQ4739_LOCUS19732</name>
</gene>
<protein>
    <submittedName>
        <fullName evidence="1">Uncharacterized protein</fullName>
    </submittedName>
</protein>
<accession>A0A383WPR9</accession>
<evidence type="ECO:0000313" key="1">
    <source>
        <dbReference type="EMBL" id="SZX79457.1"/>
    </source>
</evidence>
<dbReference type="Proteomes" id="UP000256970">
    <property type="component" value="Unassembled WGS sequence"/>
</dbReference>
<organism evidence="1 2">
    <name type="scientific">Tetradesmus obliquus</name>
    <name type="common">Green alga</name>
    <name type="synonym">Acutodesmus obliquus</name>
    <dbReference type="NCBI Taxonomy" id="3088"/>
    <lineage>
        <taxon>Eukaryota</taxon>
        <taxon>Viridiplantae</taxon>
        <taxon>Chlorophyta</taxon>
        <taxon>core chlorophytes</taxon>
        <taxon>Chlorophyceae</taxon>
        <taxon>CS clade</taxon>
        <taxon>Sphaeropleales</taxon>
        <taxon>Scenedesmaceae</taxon>
        <taxon>Tetradesmus</taxon>
    </lineage>
</organism>
<evidence type="ECO:0000313" key="2">
    <source>
        <dbReference type="Proteomes" id="UP000256970"/>
    </source>
</evidence>